<dbReference type="InterPro" id="IPR044661">
    <property type="entry name" value="MED15a/b/c-like"/>
</dbReference>
<reference evidence="5" key="1">
    <citation type="submission" date="2025-08" db="UniProtKB">
        <authorList>
            <consortium name="RefSeq"/>
        </authorList>
    </citation>
    <scope>IDENTIFICATION</scope>
    <source>
        <tissue evidence="5">Leaf</tissue>
    </source>
</reference>
<dbReference type="GO" id="GO:0003713">
    <property type="term" value="F:transcription coactivator activity"/>
    <property type="evidence" value="ECO:0007669"/>
    <property type="project" value="InterPro"/>
</dbReference>
<dbReference type="PANTHER" id="PTHR33137:SF4">
    <property type="entry name" value="MEDIATOR OF RNA POLYMERASE II TRANSCRIPTION SUBUNIT 15A-RELATED"/>
    <property type="match status" value="1"/>
</dbReference>
<name>A0A6J1BGU4_9ROSI</name>
<evidence type="ECO:0000313" key="5">
    <source>
        <dbReference type="RefSeq" id="XP_021298510.1"/>
    </source>
</evidence>
<dbReference type="Proteomes" id="UP000504621">
    <property type="component" value="Unplaced"/>
</dbReference>
<dbReference type="InterPro" id="IPR036546">
    <property type="entry name" value="MED15_KIX"/>
</dbReference>
<evidence type="ECO:0000256" key="2">
    <source>
        <dbReference type="ARBA" id="ARBA00023242"/>
    </source>
</evidence>
<dbReference type="GeneID" id="110427351"/>
<gene>
    <name evidence="5" type="primary">LOC110427351</name>
</gene>
<dbReference type="FunFam" id="1.10.246.20:FF:000003">
    <property type="entry name" value="Mediator of RNA polymerase II transcription subunit 15a"/>
    <property type="match status" value="1"/>
</dbReference>
<feature type="domain" description="Mediator complex subunit 15 KIX" evidence="3">
    <location>
        <begin position="24"/>
        <end position="97"/>
    </location>
</feature>
<dbReference type="RefSeq" id="XP_021298510.1">
    <property type="nucleotide sequence ID" value="XM_021442835.1"/>
</dbReference>
<dbReference type="AlphaFoldDB" id="A0A6J1BGU4"/>
<dbReference type="Gene3D" id="1.10.246.20">
    <property type="entry name" value="Coactivator CBP, KIX domain"/>
    <property type="match status" value="1"/>
</dbReference>
<dbReference type="OrthoDB" id="1912459at2759"/>
<sequence length="111" mass="12645">MDTNNSEATTSGEATTVVGDQRELWQLQLQPASRQRVIAKIMDTLKKHLPYHGQEGLNEIRMIAVRFEEKVYAIASSQTDYLRRISLKMHTLESQSRTVCVAGKRKRVMAP</sequence>
<dbReference type="GO" id="GO:0005634">
    <property type="term" value="C:nucleus"/>
    <property type="evidence" value="ECO:0007669"/>
    <property type="project" value="UniProtKB-SubCell"/>
</dbReference>
<evidence type="ECO:0000259" key="3">
    <source>
        <dbReference type="Pfam" id="PF16987"/>
    </source>
</evidence>
<dbReference type="GO" id="GO:0031490">
    <property type="term" value="F:chromatin DNA binding"/>
    <property type="evidence" value="ECO:0007669"/>
    <property type="project" value="InterPro"/>
</dbReference>
<dbReference type="PANTHER" id="PTHR33137">
    <property type="entry name" value="MEDIATOR OF RNA POLYMERASE II TRANSCRIPTION SUBUNIT 15A-RELATED"/>
    <property type="match status" value="1"/>
</dbReference>
<evidence type="ECO:0000313" key="4">
    <source>
        <dbReference type="Proteomes" id="UP000504621"/>
    </source>
</evidence>
<dbReference type="InterPro" id="IPR036529">
    <property type="entry name" value="KIX_dom_sf"/>
</dbReference>
<protein>
    <submittedName>
        <fullName evidence="5">Mediator of RNA polymerase II transcription subunit 15a</fullName>
    </submittedName>
</protein>
<organism evidence="4 5">
    <name type="scientific">Herrania umbratica</name>
    <dbReference type="NCBI Taxonomy" id="108875"/>
    <lineage>
        <taxon>Eukaryota</taxon>
        <taxon>Viridiplantae</taxon>
        <taxon>Streptophyta</taxon>
        <taxon>Embryophyta</taxon>
        <taxon>Tracheophyta</taxon>
        <taxon>Spermatophyta</taxon>
        <taxon>Magnoliopsida</taxon>
        <taxon>eudicotyledons</taxon>
        <taxon>Gunneridae</taxon>
        <taxon>Pentapetalae</taxon>
        <taxon>rosids</taxon>
        <taxon>malvids</taxon>
        <taxon>Malvales</taxon>
        <taxon>Malvaceae</taxon>
        <taxon>Byttnerioideae</taxon>
        <taxon>Herrania</taxon>
    </lineage>
</organism>
<dbReference type="Pfam" id="PF16987">
    <property type="entry name" value="KIX_2"/>
    <property type="match status" value="1"/>
</dbReference>
<keyword evidence="4" id="KW-1185">Reference proteome</keyword>
<comment type="subcellular location">
    <subcellularLocation>
        <location evidence="1">Nucleus</location>
    </subcellularLocation>
</comment>
<accession>A0A6J1BGU4</accession>
<proteinExistence type="predicted"/>
<evidence type="ECO:0000256" key="1">
    <source>
        <dbReference type="ARBA" id="ARBA00004123"/>
    </source>
</evidence>
<keyword evidence="2" id="KW-0539">Nucleus</keyword>